<dbReference type="EMBL" id="JAACJM010000007">
    <property type="protein sequence ID" value="KAF5371787.1"/>
    <property type="molecule type" value="Genomic_DNA"/>
</dbReference>
<comment type="subcellular location">
    <subcellularLocation>
        <location evidence="1">Nucleus</location>
    </subcellularLocation>
</comment>
<keyword evidence="6" id="KW-0539">Nucleus</keyword>
<sequence>MSTRALSSLPLPPSTLAVLKESGYETLGDLKCYQSPDQLTDGKPLAPILLSLDDDKGYTKALKIPLSASQSLFSATQDPSRTGASSSASPLTQSLASIVSSRKRSLDVIATQCSPVDSLLNGGLRRGHILEISGPPGSPKELIAKGIMNSFIMAGEEVLFVDCQNATNPASLDELLKNPRHRRLVSYVEMHTLPELMIFFNNTTNYLASRPNIALIVLNSISFPFLNAFTLKKSAKSVLLEQIKQKLLKLCTNRNMTIVSTTQLSTKLIKPDGSSGSFDTEGARGMMMAPFGAAYLPPGRSYRLQVTLDMGRSGTLRLLSSPNTRTKPSGDGNRKDQPRQMVNQNVIIKQRFLLGNGNLISLNEVA</sequence>
<evidence type="ECO:0000256" key="1">
    <source>
        <dbReference type="ARBA" id="ARBA00004123"/>
    </source>
</evidence>
<evidence type="ECO:0000256" key="2">
    <source>
        <dbReference type="ARBA" id="ARBA00022741"/>
    </source>
</evidence>
<name>A0A8H5GVG8_9AGAR</name>
<dbReference type="PANTHER" id="PTHR46239:SF1">
    <property type="entry name" value="DNA REPAIR PROTEIN RAD51 HOMOLOG 3"/>
    <property type="match status" value="1"/>
</dbReference>
<proteinExistence type="predicted"/>
<dbReference type="PANTHER" id="PTHR46239">
    <property type="entry name" value="DNA REPAIR PROTEIN RAD51 HOMOLOG 3 RAD51C"/>
    <property type="match status" value="1"/>
</dbReference>
<dbReference type="GO" id="GO:0008821">
    <property type="term" value="F:crossover junction DNA endonuclease activity"/>
    <property type="evidence" value="ECO:0007669"/>
    <property type="project" value="TreeGrafter"/>
</dbReference>
<dbReference type="InterPro" id="IPR027417">
    <property type="entry name" value="P-loop_NTPase"/>
</dbReference>
<dbReference type="GO" id="GO:0000400">
    <property type="term" value="F:four-way junction DNA binding"/>
    <property type="evidence" value="ECO:0007669"/>
    <property type="project" value="TreeGrafter"/>
</dbReference>
<dbReference type="Proteomes" id="UP000559256">
    <property type="component" value="Unassembled WGS sequence"/>
</dbReference>
<evidence type="ECO:0000256" key="7">
    <source>
        <dbReference type="SAM" id="MobiDB-lite"/>
    </source>
</evidence>
<dbReference type="Gene3D" id="3.40.50.300">
    <property type="entry name" value="P-loop containing nucleotide triphosphate hydrolases"/>
    <property type="match status" value="1"/>
</dbReference>
<feature type="region of interest" description="Disordered" evidence="7">
    <location>
        <begin position="315"/>
        <end position="341"/>
    </location>
</feature>
<comment type="caution">
    <text evidence="8">The sequence shown here is derived from an EMBL/GenBank/DDBJ whole genome shotgun (WGS) entry which is preliminary data.</text>
</comment>
<keyword evidence="3" id="KW-0227">DNA damage</keyword>
<reference evidence="8 9" key="1">
    <citation type="journal article" date="2020" name="ISME J.">
        <title>Uncovering the hidden diversity of litter-decomposition mechanisms in mushroom-forming fungi.</title>
        <authorList>
            <person name="Floudas D."/>
            <person name="Bentzer J."/>
            <person name="Ahren D."/>
            <person name="Johansson T."/>
            <person name="Persson P."/>
            <person name="Tunlid A."/>
        </authorList>
    </citation>
    <scope>NUCLEOTIDE SEQUENCE [LARGE SCALE GENOMIC DNA]</scope>
    <source>
        <strain evidence="8 9">CBS 291.85</strain>
    </source>
</reference>
<dbReference type="GO" id="GO:0005657">
    <property type="term" value="C:replication fork"/>
    <property type="evidence" value="ECO:0007669"/>
    <property type="project" value="TreeGrafter"/>
</dbReference>
<evidence type="ECO:0000313" key="9">
    <source>
        <dbReference type="Proteomes" id="UP000559256"/>
    </source>
</evidence>
<keyword evidence="5" id="KW-0234">DNA repair</keyword>
<dbReference type="GO" id="GO:0007131">
    <property type="term" value="P:reciprocal meiotic recombination"/>
    <property type="evidence" value="ECO:0007669"/>
    <property type="project" value="TreeGrafter"/>
</dbReference>
<keyword evidence="9" id="KW-1185">Reference proteome</keyword>
<dbReference type="GO" id="GO:0033063">
    <property type="term" value="C:Rad51B-Rad51C-Rad51D-XRCC2 complex"/>
    <property type="evidence" value="ECO:0007669"/>
    <property type="project" value="TreeGrafter"/>
</dbReference>
<feature type="compositionally biased region" description="Polar residues" evidence="7">
    <location>
        <begin position="318"/>
        <end position="327"/>
    </location>
</feature>
<organism evidence="8 9">
    <name type="scientific">Tetrapyrgos nigripes</name>
    <dbReference type="NCBI Taxonomy" id="182062"/>
    <lineage>
        <taxon>Eukaryota</taxon>
        <taxon>Fungi</taxon>
        <taxon>Dikarya</taxon>
        <taxon>Basidiomycota</taxon>
        <taxon>Agaricomycotina</taxon>
        <taxon>Agaricomycetes</taxon>
        <taxon>Agaricomycetidae</taxon>
        <taxon>Agaricales</taxon>
        <taxon>Marasmiineae</taxon>
        <taxon>Marasmiaceae</taxon>
        <taxon>Tetrapyrgos</taxon>
    </lineage>
</organism>
<gene>
    <name evidence="8" type="ORF">D9758_003549</name>
</gene>
<evidence type="ECO:0000313" key="8">
    <source>
        <dbReference type="EMBL" id="KAF5371787.1"/>
    </source>
</evidence>
<accession>A0A8H5GVG8</accession>
<dbReference type="InterPro" id="IPR052093">
    <property type="entry name" value="HR_Repair_Mediator"/>
</dbReference>
<keyword evidence="2" id="KW-0547">Nucleotide-binding</keyword>
<dbReference type="AlphaFoldDB" id="A0A8H5GVG8"/>
<evidence type="ECO:0008006" key="10">
    <source>
        <dbReference type="Google" id="ProtNLM"/>
    </source>
</evidence>
<dbReference type="OrthoDB" id="5957327at2759"/>
<dbReference type="GO" id="GO:0005524">
    <property type="term" value="F:ATP binding"/>
    <property type="evidence" value="ECO:0007669"/>
    <property type="project" value="UniProtKB-KW"/>
</dbReference>
<dbReference type="SUPFAM" id="SSF52540">
    <property type="entry name" value="P-loop containing nucleoside triphosphate hydrolases"/>
    <property type="match status" value="1"/>
</dbReference>
<protein>
    <recommendedName>
        <fullName evidence="10">P-loop containing nucleoside triphosphate hydrolase protein</fullName>
    </recommendedName>
</protein>
<dbReference type="GO" id="GO:0033065">
    <property type="term" value="C:Rad51C-XRCC3 complex"/>
    <property type="evidence" value="ECO:0007669"/>
    <property type="project" value="TreeGrafter"/>
</dbReference>
<evidence type="ECO:0000256" key="5">
    <source>
        <dbReference type="ARBA" id="ARBA00023204"/>
    </source>
</evidence>
<evidence type="ECO:0000256" key="3">
    <source>
        <dbReference type="ARBA" id="ARBA00022763"/>
    </source>
</evidence>
<keyword evidence="4" id="KW-0067">ATP-binding</keyword>
<evidence type="ECO:0000256" key="6">
    <source>
        <dbReference type="ARBA" id="ARBA00023242"/>
    </source>
</evidence>
<evidence type="ECO:0000256" key="4">
    <source>
        <dbReference type="ARBA" id="ARBA00022840"/>
    </source>
</evidence>
<dbReference type="GO" id="GO:0000707">
    <property type="term" value="P:meiotic DNA recombinase assembly"/>
    <property type="evidence" value="ECO:0007669"/>
    <property type="project" value="TreeGrafter"/>
</dbReference>